<accession>A0A4R5XFN2</accession>
<gene>
    <name evidence="1" type="ORF">BD410DRAFT_5606</name>
</gene>
<dbReference type="EMBL" id="ML170156">
    <property type="protein sequence ID" value="TDL29136.1"/>
    <property type="molecule type" value="Genomic_DNA"/>
</dbReference>
<sequence>MPHDAVTLPNHLSFSLTIPEARRATHIHQTRALWKRVFRSLSRSVSDPELAMTQTQHRQTTGSVTRPTPVDILFVDGEDLVRPVSEVVEAIINPKSSSPGSASAVISRNEISSVIKILKAFLHKRTKAIRTAAWVADQHQVSTAARSRGAGVYPEQLACSSVIPPFIWMDT</sequence>
<dbReference type="VEuPathDB" id="FungiDB:BD410DRAFT_5606"/>
<evidence type="ECO:0000313" key="2">
    <source>
        <dbReference type="Proteomes" id="UP000294933"/>
    </source>
</evidence>
<keyword evidence="2" id="KW-1185">Reference proteome</keyword>
<organism evidence="1 2">
    <name type="scientific">Rickenella mellea</name>
    <dbReference type="NCBI Taxonomy" id="50990"/>
    <lineage>
        <taxon>Eukaryota</taxon>
        <taxon>Fungi</taxon>
        <taxon>Dikarya</taxon>
        <taxon>Basidiomycota</taxon>
        <taxon>Agaricomycotina</taxon>
        <taxon>Agaricomycetes</taxon>
        <taxon>Hymenochaetales</taxon>
        <taxon>Rickenellaceae</taxon>
        <taxon>Rickenella</taxon>
    </lineage>
</organism>
<reference evidence="1 2" key="1">
    <citation type="submission" date="2018-06" db="EMBL/GenBank/DDBJ databases">
        <title>A transcriptomic atlas of mushroom development highlights an independent origin of complex multicellularity.</title>
        <authorList>
            <consortium name="DOE Joint Genome Institute"/>
            <person name="Krizsan K."/>
            <person name="Almasi E."/>
            <person name="Merenyi Z."/>
            <person name="Sahu N."/>
            <person name="Viragh M."/>
            <person name="Koszo T."/>
            <person name="Mondo S."/>
            <person name="Kiss B."/>
            <person name="Balint B."/>
            <person name="Kues U."/>
            <person name="Barry K."/>
            <person name="Hegedus J.C."/>
            <person name="Henrissat B."/>
            <person name="Johnson J."/>
            <person name="Lipzen A."/>
            <person name="Ohm R."/>
            <person name="Nagy I."/>
            <person name="Pangilinan J."/>
            <person name="Yan J."/>
            <person name="Xiong Y."/>
            <person name="Grigoriev I.V."/>
            <person name="Hibbett D.S."/>
            <person name="Nagy L.G."/>
        </authorList>
    </citation>
    <scope>NUCLEOTIDE SEQUENCE [LARGE SCALE GENOMIC DNA]</scope>
    <source>
        <strain evidence="1 2">SZMC22713</strain>
    </source>
</reference>
<name>A0A4R5XFN2_9AGAM</name>
<evidence type="ECO:0000313" key="1">
    <source>
        <dbReference type="EMBL" id="TDL29136.1"/>
    </source>
</evidence>
<dbReference type="AlphaFoldDB" id="A0A4R5XFN2"/>
<dbReference type="Proteomes" id="UP000294933">
    <property type="component" value="Unassembled WGS sequence"/>
</dbReference>
<proteinExistence type="predicted"/>
<protein>
    <submittedName>
        <fullName evidence="1">Uncharacterized protein</fullName>
    </submittedName>
</protein>